<dbReference type="InterPro" id="IPR052518">
    <property type="entry name" value="CHR_Transporter"/>
</dbReference>
<evidence type="ECO:0000256" key="1">
    <source>
        <dbReference type="ARBA" id="ARBA00004651"/>
    </source>
</evidence>
<reference evidence="8" key="2">
    <citation type="journal article" date="2021" name="PeerJ">
        <title>Extensive microbial diversity within the chicken gut microbiome revealed by metagenomics and culture.</title>
        <authorList>
            <person name="Gilroy R."/>
            <person name="Ravi A."/>
            <person name="Getino M."/>
            <person name="Pursley I."/>
            <person name="Horton D.L."/>
            <person name="Alikhan N.F."/>
            <person name="Baker D."/>
            <person name="Gharbi K."/>
            <person name="Hall N."/>
            <person name="Watson M."/>
            <person name="Adriaenssens E.M."/>
            <person name="Foster-Nyarko E."/>
            <person name="Jarju S."/>
            <person name="Secka A."/>
            <person name="Antonio M."/>
            <person name="Oren A."/>
            <person name="Chaudhuri R.R."/>
            <person name="La Ragione R."/>
            <person name="Hildebrand F."/>
            <person name="Pallen M.J."/>
        </authorList>
    </citation>
    <scope>NUCLEOTIDE SEQUENCE</scope>
    <source>
        <strain evidence="8">CHK199-13235</strain>
    </source>
</reference>
<dbReference type="Pfam" id="PF02417">
    <property type="entry name" value="Chromate_transp"/>
    <property type="match status" value="1"/>
</dbReference>
<evidence type="ECO:0000256" key="6">
    <source>
        <dbReference type="ARBA" id="ARBA00023136"/>
    </source>
</evidence>
<feature type="transmembrane region" description="Helical" evidence="7">
    <location>
        <begin position="173"/>
        <end position="191"/>
    </location>
</feature>
<dbReference type="PANTHER" id="PTHR43663">
    <property type="entry name" value="CHROMATE TRANSPORT PROTEIN-RELATED"/>
    <property type="match status" value="1"/>
</dbReference>
<evidence type="ECO:0000256" key="5">
    <source>
        <dbReference type="ARBA" id="ARBA00022989"/>
    </source>
</evidence>
<evidence type="ECO:0000256" key="7">
    <source>
        <dbReference type="SAM" id="Phobius"/>
    </source>
</evidence>
<accession>A0A9D1FP41</accession>
<dbReference type="EMBL" id="DVJP01000072">
    <property type="protein sequence ID" value="HIS77308.1"/>
    <property type="molecule type" value="Genomic_DNA"/>
</dbReference>
<name>A0A9D1FP41_9FIRM</name>
<evidence type="ECO:0000256" key="3">
    <source>
        <dbReference type="ARBA" id="ARBA00022475"/>
    </source>
</evidence>
<dbReference type="GO" id="GO:0015109">
    <property type="term" value="F:chromate transmembrane transporter activity"/>
    <property type="evidence" value="ECO:0007669"/>
    <property type="project" value="InterPro"/>
</dbReference>
<dbReference type="Proteomes" id="UP000824002">
    <property type="component" value="Unassembled WGS sequence"/>
</dbReference>
<dbReference type="PANTHER" id="PTHR43663:SF1">
    <property type="entry name" value="CHROMATE TRANSPORTER"/>
    <property type="match status" value="1"/>
</dbReference>
<keyword evidence="3" id="KW-1003">Cell membrane</keyword>
<organism evidence="8 9">
    <name type="scientific">Candidatus Merdivicinus excrementipullorum</name>
    <dbReference type="NCBI Taxonomy" id="2840867"/>
    <lineage>
        <taxon>Bacteria</taxon>
        <taxon>Bacillati</taxon>
        <taxon>Bacillota</taxon>
        <taxon>Clostridia</taxon>
        <taxon>Eubacteriales</taxon>
        <taxon>Oscillospiraceae</taxon>
        <taxon>Oscillospiraceae incertae sedis</taxon>
        <taxon>Candidatus Merdivicinus</taxon>
    </lineage>
</organism>
<feature type="transmembrane region" description="Helical" evidence="7">
    <location>
        <begin position="77"/>
        <end position="100"/>
    </location>
</feature>
<proteinExistence type="inferred from homology"/>
<dbReference type="AlphaFoldDB" id="A0A9D1FP41"/>
<dbReference type="InterPro" id="IPR003370">
    <property type="entry name" value="Chromate_transpt"/>
</dbReference>
<feature type="transmembrane region" description="Helical" evidence="7">
    <location>
        <begin position="7"/>
        <end position="26"/>
    </location>
</feature>
<feature type="transmembrane region" description="Helical" evidence="7">
    <location>
        <begin position="150"/>
        <end position="166"/>
    </location>
</feature>
<feature type="transmembrane region" description="Helical" evidence="7">
    <location>
        <begin position="120"/>
        <end position="144"/>
    </location>
</feature>
<comment type="subcellular location">
    <subcellularLocation>
        <location evidence="1">Cell membrane</location>
        <topology evidence="1">Multi-pass membrane protein</topology>
    </subcellularLocation>
</comment>
<evidence type="ECO:0000313" key="9">
    <source>
        <dbReference type="Proteomes" id="UP000824002"/>
    </source>
</evidence>
<evidence type="ECO:0000256" key="2">
    <source>
        <dbReference type="ARBA" id="ARBA00005262"/>
    </source>
</evidence>
<keyword evidence="5 7" id="KW-1133">Transmembrane helix</keyword>
<reference evidence="8" key="1">
    <citation type="submission" date="2020-10" db="EMBL/GenBank/DDBJ databases">
        <authorList>
            <person name="Gilroy R."/>
        </authorList>
    </citation>
    <scope>NUCLEOTIDE SEQUENCE</scope>
    <source>
        <strain evidence="8">CHK199-13235</strain>
    </source>
</reference>
<protein>
    <submittedName>
        <fullName evidence="8">Chromate transporter</fullName>
    </submittedName>
</protein>
<gene>
    <name evidence="8" type="ORF">IAB51_10975</name>
</gene>
<evidence type="ECO:0000313" key="8">
    <source>
        <dbReference type="EMBL" id="HIS77308.1"/>
    </source>
</evidence>
<dbReference type="GO" id="GO:0005886">
    <property type="term" value="C:plasma membrane"/>
    <property type="evidence" value="ECO:0007669"/>
    <property type="project" value="UniProtKB-SubCell"/>
</dbReference>
<comment type="similarity">
    <text evidence="2">Belongs to the chromate ion transporter (CHR) (TC 2.A.51) family.</text>
</comment>
<keyword evidence="4 7" id="KW-0812">Transmembrane</keyword>
<comment type="caution">
    <text evidence="8">The sequence shown here is derived from an EMBL/GenBank/DDBJ whole genome shotgun (WGS) entry which is preliminary data.</text>
</comment>
<keyword evidence="6 7" id="KW-0472">Membrane</keyword>
<sequence length="195" mass="20793">MSLYLELLWSFFQIGLFSVGGGYASIPLIQSQVVEQHGWLTMTQFADIITIAEMTPGPVAINSATFVGMQILGIPGAIVATLGCILPACVIVTTIAYFYFKYRNVSVVQGILGGLRPAVVALIASAGLTILMLAVFGGASTGIWDFPLESIDWIAVVLFIAAFILLRKTKLNPLYIMGGAGILGMAAYPLLEKVM</sequence>
<evidence type="ECO:0000256" key="4">
    <source>
        <dbReference type="ARBA" id="ARBA00022692"/>
    </source>
</evidence>